<sequence>MATTPTNLPVPSESPRDLKFNAGKIDEFVTSPEQVYIDRFGKEHYTIEGINRMAIQAIQSLGFVTLDSFQDGATLTSLDEALRWKLPDGDGNYYRWDGAYPKTVPAGSTPDNSGGIGKGKWLSVGDGSAQQIISYEGVKHSQKGLFAAGVTVFTPTDVVLDAVTGWFYSYLGTLPHVIAVGEVIDSNWKALGNLNGFAYNHFLNWQNELVTDEQALTAAFNTGYEVDLSGAVATTTVNYTIPAGSKGLKGGTLMLGGRLSTVPYDFATAVLLTASVRAGVSVIKLDGIDRTGQLIRFDNGYTFCIDDALASGVTPGSIDGAALTSSLNSYQSQYIQVVKVIGHTSAGEAILAEPLVVNLVSGKSKWQQCTGNLTPFILSKVSVIPTEGTRRTLWLAQVDLVIEHCYFKDCTVEMHYGCYNSRFIHNDYVITTKDHLDNDQPRISFSIQSSVAEIAHNKISSTGVGDSDIAIYKQIAYANVHDNQISSPIIGNSWYTLDHWSIYFHSAVYHCQAHNNNTSSQTGIGAFAFCDDIQISNNLIKCNILISAFSNTVLYLDNSVISEGSSSFIGNTRLVVRGGQWQIREGGQRFGLQLSPGAKPFNASGFKVIDSSVLSVDGVYFYSTSKNPYLNPKTLMTVPTPGSDTVFPVNGAHLANQSAGLSLFNVKLDFIEVKNCTFQNLNYGINIYRSNSGLGQVRVEFANNDFNCDAGICLRGTAGFRHYSGYISDNTFGVDCLYGVINANIQGVGIINCKFMSFGGSGVLVASASNTALQCVMSTNCSFDGSSGSGFKYYDFNGNIGSYSLSPTQSGCNFLPHGIWFYQPSENILTSSGTGFEYCNATYYNGSSFIGGIIKKQNTITTIP</sequence>
<dbReference type="Pfam" id="PF18668">
    <property type="entry name" value="Tail_spike_N"/>
    <property type="match status" value="1"/>
</dbReference>
<evidence type="ECO:0000313" key="3">
    <source>
        <dbReference type="Proteomes" id="UP000094844"/>
    </source>
</evidence>
<dbReference type="AlphaFoldDB" id="A0A1C6YX57"/>
<reference evidence="2 3" key="1">
    <citation type="submission" date="2016-09" db="EMBL/GenBank/DDBJ databases">
        <authorList>
            <person name="Capua I."/>
            <person name="De Benedictis P."/>
            <person name="Joannis T."/>
            <person name="Lombin L.H."/>
            <person name="Cattoli G."/>
        </authorList>
    </citation>
    <scope>NUCLEOTIDE SEQUENCE [LARGE SCALE GENOMIC DNA]</scope>
    <source>
        <strain evidence="2 3">GB001</strain>
    </source>
</reference>
<organism evidence="2 3">
    <name type="scientific">Hafnia alvei</name>
    <dbReference type="NCBI Taxonomy" id="569"/>
    <lineage>
        <taxon>Bacteria</taxon>
        <taxon>Pseudomonadati</taxon>
        <taxon>Pseudomonadota</taxon>
        <taxon>Gammaproteobacteria</taxon>
        <taxon>Enterobacterales</taxon>
        <taxon>Hafniaceae</taxon>
        <taxon>Hafnia</taxon>
    </lineage>
</organism>
<proteinExistence type="predicted"/>
<accession>A0A1C6YX57</accession>
<dbReference type="Proteomes" id="UP000094844">
    <property type="component" value="Unassembled WGS sequence"/>
</dbReference>
<name>A0A1C6YX57_HAFAL</name>
<evidence type="ECO:0000313" key="2">
    <source>
        <dbReference type="EMBL" id="SCM51450.1"/>
    </source>
</evidence>
<gene>
    <name evidence="2" type="ORF">BN1044_00912</name>
</gene>
<dbReference type="InterPro" id="IPR040775">
    <property type="entry name" value="Tail_spike_N"/>
</dbReference>
<protein>
    <recommendedName>
        <fullName evidence="1">Tail spike TSP1/Gp66 N-terminal domain-containing protein</fullName>
    </recommendedName>
</protein>
<dbReference type="Gene3D" id="2.10.10.80">
    <property type="match status" value="1"/>
</dbReference>
<dbReference type="OrthoDB" id="6615244at2"/>
<dbReference type="RefSeq" id="WP_072307732.1">
    <property type="nucleotide sequence ID" value="NZ_FMIQ01000011.1"/>
</dbReference>
<evidence type="ECO:0000259" key="1">
    <source>
        <dbReference type="Pfam" id="PF18668"/>
    </source>
</evidence>
<feature type="domain" description="Tail spike TSP1/Gp66 N-terminal" evidence="1">
    <location>
        <begin position="62"/>
        <end position="126"/>
    </location>
</feature>
<dbReference type="EMBL" id="FMIQ01000011">
    <property type="protein sequence ID" value="SCM51450.1"/>
    <property type="molecule type" value="Genomic_DNA"/>
</dbReference>